<dbReference type="GO" id="GO:0012506">
    <property type="term" value="C:vesicle membrane"/>
    <property type="evidence" value="ECO:0007669"/>
    <property type="project" value="InterPro"/>
</dbReference>
<dbReference type="GO" id="GO:0005198">
    <property type="term" value="F:structural molecule activity"/>
    <property type="evidence" value="ECO:0007669"/>
    <property type="project" value="InterPro"/>
</dbReference>
<dbReference type="PROSITE" id="PS00234">
    <property type="entry name" value="GAS_VESICLE_A_1"/>
    <property type="match status" value="1"/>
</dbReference>
<dbReference type="InterPro" id="IPR000638">
    <property type="entry name" value="Gas-vesicle_GvpA-like"/>
</dbReference>
<protein>
    <submittedName>
        <fullName evidence="5">Gas vesicle protein</fullName>
    </submittedName>
</protein>
<name>A0A380MMW5_STRGR</name>
<dbReference type="RefSeq" id="WP_100456278.1">
    <property type="nucleotide sequence ID" value="NZ_UHID01000001.1"/>
</dbReference>
<comment type="subcellular location">
    <subcellularLocation>
        <location evidence="2">Gas vesicle</location>
    </subcellularLocation>
</comment>
<dbReference type="EMBL" id="UHID01000001">
    <property type="protein sequence ID" value="SUO93514.1"/>
    <property type="molecule type" value="Genomic_DNA"/>
</dbReference>
<evidence type="ECO:0000256" key="4">
    <source>
        <dbReference type="SAM" id="MobiDB-lite"/>
    </source>
</evidence>
<sequence>MKPTRDPRVTLDDLVEVLLDKGAVLHLDLIISVADIPLIGVNLRAAVAGMETMLEHGMMRQWDEHTRAWVEGSSARRDLDLRDGERHVAQMHGGHLLEEGVYTAWRPGTVFLTDQRLVVLRRDPREVLWEADLSAVRAVRPETERSAGGAPRTRVRLEVEGGGTALLSAADPAALCELLDRGRPGVLGEEVRPGAAQQVLAEGHLWYQEPRRDGPLWRGGTGRLTPGGLVWKSPLDARPALALPADDLLGVGQVAGRSPGGEGTVLELRTHSLGVVALAATDPAHWLASLRELTERRATGQAASPAPALPSASGATPATTTAH</sequence>
<dbReference type="InterPro" id="IPR050530">
    <property type="entry name" value="GvpA"/>
</dbReference>
<evidence type="ECO:0000256" key="1">
    <source>
        <dbReference type="ARBA" id="ARBA00022987"/>
    </source>
</evidence>
<dbReference type="Pfam" id="PF00741">
    <property type="entry name" value="Gas_vesicle"/>
    <property type="match status" value="1"/>
</dbReference>
<evidence type="ECO:0000313" key="6">
    <source>
        <dbReference type="Proteomes" id="UP000254150"/>
    </source>
</evidence>
<gene>
    <name evidence="5" type="ORF">NCTC7807_00398</name>
</gene>
<keyword evidence="1" id="KW-0304">Gas vesicle</keyword>
<comment type="similarity">
    <text evidence="3">Belongs to the gas vesicle GvpA family.</text>
</comment>
<reference evidence="5 6" key="1">
    <citation type="submission" date="2018-06" db="EMBL/GenBank/DDBJ databases">
        <authorList>
            <consortium name="Pathogen Informatics"/>
            <person name="Doyle S."/>
        </authorList>
    </citation>
    <scope>NUCLEOTIDE SEQUENCE [LARGE SCALE GENOMIC DNA]</scope>
    <source>
        <strain evidence="5 6">NCTC7807</strain>
    </source>
</reference>
<evidence type="ECO:0000313" key="5">
    <source>
        <dbReference type="EMBL" id="SUO93514.1"/>
    </source>
</evidence>
<evidence type="ECO:0000256" key="2">
    <source>
        <dbReference type="ARBA" id="ARBA00035108"/>
    </source>
</evidence>
<dbReference type="PANTHER" id="PTHR35344">
    <property type="entry name" value="GAS VESICLE STRUCTURAL PROTEIN 2-RELATED"/>
    <property type="match status" value="1"/>
</dbReference>
<accession>A0A380MMW5</accession>
<organism evidence="5 6">
    <name type="scientific">Streptomyces griseus</name>
    <dbReference type="NCBI Taxonomy" id="1911"/>
    <lineage>
        <taxon>Bacteria</taxon>
        <taxon>Bacillati</taxon>
        <taxon>Actinomycetota</taxon>
        <taxon>Actinomycetes</taxon>
        <taxon>Kitasatosporales</taxon>
        <taxon>Streptomycetaceae</taxon>
        <taxon>Streptomyces</taxon>
    </lineage>
</organism>
<dbReference type="AlphaFoldDB" id="A0A380MMW5"/>
<dbReference type="Proteomes" id="UP000254150">
    <property type="component" value="Unassembled WGS sequence"/>
</dbReference>
<dbReference type="InterPro" id="IPR018493">
    <property type="entry name" value="GvpA-like_CS"/>
</dbReference>
<feature type="compositionally biased region" description="Low complexity" evidence="4">
    <location>
        <begin position="302"/>
        <end position="323"/>
    </location>
</feature>
<dbReference type="PANTHER" id="PTHR35344:SF4">
    <property type="entry name" value="GAS VESICLE PROTEIN A1"/>
    <property type="match status" value="1"/>
</dbReference>
<evidence type="ECO:0000256" key="3">
    <source>
        <dbReference type="ARBA" id="ARBA00035646"/>
    </source>
</evidence>
<feature type="region of interest" description="Disordered" evidence="4">
    <location>
        <begin position="297"/>
        <end position="323"/>
    </location>
</feature>
<proteinExistence type="inferred from homology"/>
<dbReference type="GO" id="GO:0031411">
    <property type="term" value="C:gas vesicle"/>
    <property type="evidence" value="ECO:0007669"/>
    <property type="project" value="UniProtKB-SubCell"/>
</dbReference>